<dbReference type="Gene3D" id="1.10.287.70">
    <property type="match status" value="1"/>
</dbReference>
<keyword evidence="2" id="KW-0812">Transmembrane</keyword>
<evidence type="ECO:0000259" key="3">
    <source>
        <dbReference type="Pfam" id="PF07885"/>
    </source>
</evidence>
<proteinExistence type="predicted"/>
<keyword evidence="4" id="KW-0813">Transport</keyword>
<gene>
    <name evidence="4" type="ORF">QFW77_08910</name>
</gene>
<dbReference type="GO" id="GO:0034220">
    <property type="term" value="P:monoatomic ion transmembrane transport"/>
    <property type="evidence" value="ECO:0007669"/>
    <property type="project" value="UniProtKB-KW"/>
</dbReference>
<evidence type="ECO:0000313" key="4">
    <source>
        <dbReference type="EMBL" id="MDH5823107.1"/>
    </source>
</evidence>
<sequence>MDVDIEAPPGFGSRPARWAGRERQCWNPSRQDRVSRRGSAAGGGRGAPRALATGPVVPGSGINSCRPSAAALHVQATPAPEHWNHAARSTTMPWRPAGSADAGPGRACSVSVVLAGSGALLLAFAIYDLLHTTILLQRAGPLTRWLGARLARLGRGLAARTDDRKLLSALGVGVLLATIATWGCLILIACTLLFSADPGLVVDADSGEPAGPVERLYFVGFTLITLGIGDFRPSGAVARLATIAGSGGGFFFVTLVITYLAPLVSAVTANRALAASIDALGGTPAAMLQRCLEDDGHLAFDHHLRELSGRLSTAAEQHAAYPALELFHARQRGSSLAPMAAAMWETLVLLEHAVAPARRPSAVTLAAARRSLDALLRAVAAGRLTHTRAEQPAPPPDPDAVPAAFRLADATERVTRALHLQPDLPRILHAWVREDGWRWTDVRHDGGG</sequence>
<dbReference type="SUPFAM" id="SSF81324">
    <property type="entry name" value="Voltage-gated potassium channels"/>
    <property type="match status" value="1"/>
</dbReference>
<keyword evidence="5" id="KW-1185">Reference proteome</keyword>
<protein>
    <submittedName>
        <fullName evidence="4">Potassium channel family protein</fullName>
    </submittedName>
</protein>
<accession>A0ABT6J8F3</accession>
<evidence type="ECO:0000256" key="2">
    <source>
        <dbReference type="SAM" id="Phobius"/>
    </source>
</evidence>
<name>A0ABT6J8F3_9GAMM</name>
<keyword evidence="2" id="KW-1133">Transmembrane helix</keyword>
<feature type="transmembrane region" description="Helical" evidence="2">
    <location>
        <begin position="166"/>
        <end position="196"/>
    </location>
</feature>
<feature type="domain" description="Potassium channel" evidence="3">
    <location>
        <begin position="185"/>
        <end position="262"/>
    </location>
</feature>
<dbReference type="InterPro" id="IPR013099">
    <property type="entry name" value="K_chnl_dom"/>
</dbReference>
<reference evidence="4 5" key="1">
    <citation type="submission" date="2023-04" db="EMBL/GenBank/DDBJ databases">
        <title>Luteimonas endophyticus RD2P54.</title>
        <authorList>
            <person name="Sun J.-Q."/>
        </authorList>
    </citation>
    <scope>NUCLEOTIDE SEQUENCE [LARGE SCALE GENOMIC DNA]</scope>
    <source>
        <strain evidence="4 5">RD2P54</strain>
    </source>
</reference>
<organism evidence="4 5">
    <name type="scientific">Luteimonas endophytica</name>
    <dbReference type="NCBI Taxonomy" id="3042023"/>
    <lineage>
        <taxon>Bacteria</taxon>
        <taxon>Pseudomonadati</taxon>
        <taxon>Pseudomonadota</taxon>
        <taxon>Gammaproteobacteria</taxon>
        <taxon>Lysobacterales</taxon>
        <taxon>Lysobacteraceae</taxon>
        <taxon>Luteimonas</taxon>
    </lineage>
</organism>
<dbReference type="EMBL" id="JARXRM010000029">
    <property type="protein sequence ID" value="MDH5823107.1"/>
    <property type="molecule type" value="Genomic_DNA"/>
</dbReference>
<comment type="caution">
    <text evidence="4">The sequence shown here is derived from an EMBL/GenBank/DDBJ whole genome shotgun (WGS) entry which is preliminary data.</text>
</comment>
<feature type="region of interest" description="Disordered" evidence="1">
    <location>
        <begin position="1"/>
        <end position="55"/>
    </location>
</feature>
<keyword evidence="2" id="KW-0472">Membrane</keyword>
<dbReference type="Pfam" id="PF07885">
    <property type="entry name" value="Ion_trans_2"/>
    <property type="match status" value="1"/>
</dbReference>
<evidence type="ECO:0000313" key="5">
    <source>
        <dbReference type="Proteomes" id="UP001156940"/>
    </source>
</evidence>
<evidence type="ECO:0000256" key="1">
    <source>
        <dbReference type="SAM" id="MobiDB-lite"/>
    </source>
</evidence>
<keyword evidence="4" id="KW-0406">Ion transport</keyword>
<feature type="transmembrane region" description="Helical" evidence="2">
    <location>
        <begin position="240"/>
        <end position="261"/>
    </location>
</feature>
<feature type="transmembrane region" description="Helical" evidence="2">
    <location>
        <begin position="110"/>
        <end position="130"/>
    </location>
</feature>
<dbReference type="RefSeq" id="WP_280574207.1">
    <property type="nucleotide sequence ID" value="NZ_JARXRM010000029.1"/>
</dbReference>
<keyword evidence="4" id="KW-0407">Ion channel</keyword>
<feature type="compositionally biased region" description="Basic and acidic residues" evidence="1">
    <location>
        <begin position="19"/>
        <end position="35"/>
    </location>
</feature>
<dbReference type="Proteomes" id="UP001156940">
    <property type="component" value="Unassembled WGS sequence"/>
</dbReference>